<organism evidence="1">
    <name type="scientific">Siphoviridae sp. cttJO12</name>
    <dbReference type="NCBI Taxonomy" id="2826492"/>
    <lineage>
        <taxon>Viruses</taxon>
        <taxon>Duplodnaviria</taxon>
        <taxon>Heunggongvirae</taxon>
        <taxon>Uroviricota</taxon>
        <taxon>Caudoviricetes</taxon>
    </lineage>
</organism>
<sequence length="90" mass="10357">MDITLNLNGNITNYCGAKLLSVEKGREIFFRGEFENNAVEIPLNGERVEIEIKVNKRRLTSKQIDDLLDKIVTEEFVVNAINEFKVLEDE</sequence>
<name>A0A8S5R1Q4_9CAUD</name>
<evidence type="ECO:0000313" key="1">
    <source>
        <dbReference type="EMBL" id="DAE24909.1"/>
    </source>
</evidence>
<accession>A0A8S5R1Q4</accession>
<protein>
    <submittedName>
        <fullName evidence="1">Uncharacterized protein</fullName>
    </submittedName>
</protein>
<proteinExistence type="predicted"/>
<dbReference type="EMBL" id="BK015787">
    <property type="protein sequence ID" value="DAE24909.1"/>
    <property type="molecule type" value="Genomic_DNA"/>
</dbReference>
<reference evidence="1" key="1">
    <citation type="journal article" date="2021" name="Proc. Natl. Acad. Sci. U.S.A.">
        <title>A Catalog of Tens of Thousands of Viruses from Human Metagenomes Reveals Hidden Associations with Chronic Diseases.</title>
        <authorList>
            <person name="Tisza M.J."/>
            <person name="Buck C.B."/>
        </authorList>
    </citation>
    <scope>NUCLEOTIDE SEQUENCE</scope>
    <source>
        <strain evidence="1">CttJO12</strain>
    </source>
</reference>